<dbReference type="STRING" id="46835.A0A504YH52"/>
<keyword evidence="2" id="KW-0436">Ligase</keyword>
<gene>
    <name evidence="2" type="ORF">FGIG_08321</name>
</gene>
<dbReference type="PANTHER" id="PTHR43450:SF1">
    <property type="entry name" value="ASPARTATE--TRNA LIGASE, CYTOPLASMIC"/>
    <property type="match status" value="1"/>
</dbReference>
<dbReference type="InterPro" id="IPR004523">
    <property type="entry name" value="Asp-tRNA_synthase_2"/>
</dbReference>
<organism evidence="2 3">
    <name type="scientific">Fasciola gigantica</name>
    <name type="common">Giant liver fluke</name>
    <dbReference type="NCBI Taxonomy" id="46835"/>
    <lineage>
        <taxon>Eukaryota</taxon>
        <taxon>Metazoa</taxon>
        <taxon>Spiralia</taxon>
        <taxon>Lophotrochozoa</taxon>
        <taxon>Platyhelminthes</taxon>
        <taxon>Trematoda</taxon>
        <taxon>Digenea</taxon>
        <taxon>Plagiorchiida</taxon>
        <taxon>Echinostomata</taxon>
        <taxon>Echinostomatoidea</taxon>
        <taxon>Fasciolidae</taxon>
        <taxon>Fasciola</taxon>
    </lineage>
</organism>
<dbReference type="GO" id="GO:0003723">
    <property type="term" value="F:RNA binding"/>
    <property type="evidence" value="ECO:0007669"/>
    <property type="project" value="TreeGrafter"/>
</dbReference>
<proteinExistence type="predicted"/>
<dbReference type="SUPFAM" id="SSF50249">
    <property type="entry name" value="Nucleic acid-binding proteins"/>
    <property type="match status" value="1"/>
</dbReference>
<keyword evidence="3" id="KW-1185">Reference proteome</keyword>
<reference evidence="2 3" key="1">
    <citation type="submission" date="2019-04" db="EMBL/GenBank/DDBJ databases">
        <title>Annotation for the trematode Fasciola gigantica.</title>
        <authorList>
            <person name="Choi Y.-J."/>
        </authorList>
    </citation>
    <scope>NUCLEOTIDE SEQUENCE [LARGE SCALE GENOMIC DNA]</scope>
    <source>
        <strain evidence="2">Uganda_cow_1</strain>
    </source>
</reference>
<evidence type="ECO:0000313" key="2">
    <source>
        <dbReference type="EMBL" id="TPP60514.1"/>
    </source>
</evidence>
<protein>
    <submittedName>
        <fullName evidence="2">Aspartyl-tRNA synthetase cytoplasmic</fullName>
    </submittedName>
</protein>
<dbReference type="OrthoDB" id="372395at2759"/>
<dbReference type="Proteomes" id="UP000316759">
    <property type="component" value="Unassembled WGS sequence"/>
</dbReference>
<dbReference type="EMBL" id="SUNJ01009348">
    <property type="protein sequence ID" value="TPP60514.1"/>
    <property type="molecule type" value="Genomic_DNA"/>
</dbReference>
<evidence type="ECO:0000256" key="1">
    <source>
        <dbReference type="ARBA" id="ARBA00022490"/>
    </source>
</evidence>
<keyword evidence="1" id="KW-0963">Cytoplasm</keyword>
<dbReference type="AlphaFoldDB" id="A0A504YH52"/>
<dbReference type="Gene3D" id="2.40.50.140">
    <property type="entry name" value="Nucleic acid-binding proteins"/>
    <property type="match status" value="1"/>
</dbReference>
<accession>A0A504YH52</accession>
<evidence type="ECO:0000313" key="3">
    <source>
        <dbReference type="Proteomes" id="UP000316759"/>
    </source>
</evidence>
<dbReference type="GO" id="GO:0006422">
    <property type="term" value="P:aspartyl-tRNA aminoacylation"/>
    <property type="evidence" value="ECO:0007669"/>
    <property type="project" value="InterPro"/>
</dbReference>
<dbReference type="InterPro" id="IPR012340">
    <property type="entry name" value="NA-bd_OB-fold"/>
</dbReference>
<name>A0A504YH52_FASGI</name>
<dbReference type="GO" id="GO:0005829">
    <property type="term" value="C:cytosol"/>
    <property type="evidence" value="ECO:0007669"/>
    <property type="project" value="TreeGrafter"/>
</dbReference>
<dbReference type="GO" id="GO:0005524">
    <property type="term" value="F:ATP binding"/>
    <property type="evidence" value="ECO:0007669"/>
    <property type="project" value="InterPro"/>
</dbReference>
<comment type="caution">
    <text evidence="2">The sequence shown here is derived from an EMBL/GenBank/DDBJ whole genome shotgun (WGS) entry which is preliminary data.</text>
</comment>
<sequence>MNQLGDNPGTEKLSKKALRKLNREVEKLSVEDAKPHDMPLVVLDDEGIESATASYGILPLHQSQCEKGPDYVDLYQLSSLELENKHVWIRGRLHRSRMKGKLCFFVVRFQACRVQNVLSVSTETPKEMLTFVAG</sequence>
<dbReference type="PANTHER" id="PTHR43450">
    <property type="entry name" value="ASPARTYL-TRNA SYNTHETASE"/>
    <property type="match status" value="1"/>
</dbReference>
<dbReference type="GO" id="GO:0017101">
    <property type="term" value="C:aminoacyl-tRNA synthetase multienzyme complex"/>
    <property type="evidence" value="ECO:0007669"/>
    <property type="project" value="TreeGrafter"/>
</dbReference>
<keyword evidence="2" id="KW-0030">Aminoacyl-tRNA synthetase</keyword>
<dbReference type="GO" id="GO:0004815">
    <property type="term" value="F:aspartate-tRNA ligase activity"/>
    <property type="evidence" value="ECO:0007669"/>
    <property type="project" value="InterPro"/>
</dbReference>